<evidence type="ECO:0000256" key="4">
    <source>
        <dbReference type="SAM" id="SignalP"/>
    </source>
</evidence>
<feature type="chain" id="PRO_5046978146" evidence="4">
    <location>
        <begin position="35"/>
        <end position="558"/>
    </location>
</feature>
<dbReference type="Gene3D" id="2.140.10.10">
    <property type="entry name" value="Quinoprotein alcohol dehydrogenase-like superfamily"/>
    <property type="match status" value="1"/>
</dbReference>
<dbReference type="SUPFAM" id="SSF50998">
    <property type="entry name" value="Quinoprotein alcohol dehydrogenase-like"/>
    <property type="match status" value="1"/>
</dbReference>
<organism evidence="6 7">
    <name type="scientific">Acidiphilium iwatense</name>
    <dbReference type="NCBI Taxonomy" id="768198"/>
    <lineage>
        <taxon>Bacteria</taxon>
        <taxon>Pseudomonadati</taxon>
        <taxon>Pseudomonadota</taxon>
        <taxon>Alphaproteobacteria</taxon>
        <taxon>Acetobacterales</taxon>
        <taxon>Acidocellaceae</taxon>
        <taxon>Acidiphilium</taxon>
    </lineage>
</organism>
<dbReference type="InterPro" id="IPR011047">
    <property type="entry name" value="Quinoprotein_ADH-like_sf"/>
</dbReference>
<comment type="cofactor">
    <cofactor evidence="1">
        <name>pyrroloquinoline quinone</name>
        <dbReference type="ChEBI" id="CHEBI:58442"/>
    </cofactor>
</comment>
<dbReference type="SMART" id="SM00564">
    <property type="entry name" value="PQQ"/>
    <property type="match status" value="4"/>
</dbReference>
<dbReference type="RefSeq" id="WP_235705672.1">
    <property type="nucleotide sequence ID" value="NZ_JAKGBZ010000049.1"/>
</dbReference>
<evidence type="ECO:0000259" key="5">
    <source>
        <dbReference type="Pfam" id="PF01011"/>
    </source>
</evidence>
<sequence>MLKTTRSMRWSRTALAGGIAATALAFGLAGSAQAGTTANAVTPGMKDFTNTQGDHANWILPAKNYNNDRYVSLTSISPANVSKLKPVWTFKISDNGPIEAAPLIWHGIAYITSAHDHVYAIDVKTGKLKWQFSDNPHVISFAANRGVALVDGNVYVATLDGRLIALNAETGKKVFDKLAVKDPTNSFYTMAPLPWRNPSTGKTELLLGVSDGDWGGIGNIAAYDPKTGKELWQWNTVPGPGKPANKTWSGDSWKRGGAAVWTQMAIDPKTGILYANAGNPQPDFNGPVRKGKNLYSDSLLALNISGAKPKLVWYHQFIAHDTHDWDPVMPPVLFDGKVNGKTMPLVADGDKAGNFWLLNSKTGALVNHLVISMQYHQNTEPTLKGNVACPNTNGGVEFNGGTYDPQTNMIYLPSSNECGFWRATKNVVYIGGQFYLGGAFPKFVGPNTGQLNAIDVGDGVFAWREPEKLPMAGGALSTASGLVFTGMENGDFAAFDANSGKELWKYQTGSPIIAPPVAFTEGSTEYVAVASGPAGNQQLPNMPKTNAGTELTMFAVSK</sequence>
<dbReference type="InterPro" id="IPR018391">
    <property type="entry name" value="PQQ_b-propeller_rpt"/>
</dbReference>
<comment type="caution">
    <text evidence="6">The sequence shown here is derived from an EMBL/GenBank/DDBJ whole genome shotgun (WGS) entry which is preliminary data.</text>
</comment>
<dbReference type="InterPro" id="IPR002372">
    <property type="entry name" value="PQQ_rpt_dom"/>
</dbReference>
<feature type="signal peptide" evidence="4">
    <location>
        <begin position="1"/>
        <end position="34"/>
    </location>
</feature>
<feature type="domain" description="Pyrrolo-quinoline quinone repeat" evidence="5">
    <location>
        <begin position="468"/>
        <end position="527"/>
    </location>
</feature>
<accession>A0ABS9E406</accession>
<evidence type="ECO:0000313" key="6">
    <source>
        <dbReference type="EMBL" id="MCF3948387.1"/>
    </source>
</evidence>
<dbReference type="EMBL" id="JAKGBZ010000049">
    <property type="protein sequence ID" value="MCF3948387.1"/>
    <property type="molecule type" value="Genomic_DNA"/>
</dbReference>
<name>A0ABS9E406_9PROT</name>
<gene>
    <name evidence="6" type="ORF">L2A60_17080</name>
</gene>
<dbReference type="Pfam" id="PF01011">
    <property type="entry name" value="PQQ"/>
    <property type="match status" value="2"/>
</dbReference>
<evidence type="ECO:0000256" key="3">
    <source>
        <dbReference type="ARBA" id="ARBA00023002"/>
    </source>
</evidence>
<feature type="domain" description="Pyrrolo-quinoline quinone repeat" evidence="5">
    <location>
        <begin position="61"/>
        <end position="366"/>
    </location>
</feature>
<evidence type="ECO:0000256" key="1">
    <source>
        <dbReference type="ARBA" id="ARBA00001931"/>
    </source>
</evidence>
<protein>
    <submittedName>
        <fullName evidence="6">PQQ-binding-like beta-propeller repeat protein</fullName>
    </submittedName>
</protein>
<dbReference type="PANTHER" id="PTHR32303">
    <property type="entry name" value="QUINOPROTEIN ALCOHOL DEHYDROGENASE (CYTOCHROME C)"/>
    <property type="match status" value="1"/>
</dbReference>
<comment type="similarity">
    <text evidence="2">Belongs to the bacterial PQQ dehydrogenase family.</text>
</comment>
<keyword evidence="3" id="KW-0560">Oxidoreductase</keyword>
<evidence type="ECO:0000313" key="7">
    <source>
        <dbReference type="Proteomes" id="UP001521209"/>
    </source>
</evidence>
<reference evidence="6 7" key="1">
    <citation type="submission" date="2022-01" db="EMBL/GenBank/DDBJ databases">
        <authorList>
            <person name="Won M."/>
            <person name="Kim S.-J."/>
            <person name="Kwon S.-W."/>
        </authorList>
    </citation>
    <scope>NUCLEOTIDE SEQUENCE [LARGE SCALE GENOMIC DNA]</scope>
    <source>
        <strain evidence="6 7">KCTC 23505</strain>
    </source>
</reference>
<evidence type="ECO:0000256" key="2">
    <source>
        <dbReference type="ARBA" id="ARBA00008156"/>
    </source>
</evidence>
<keyword evidence="4" id="KW-0732">Signal</keyword>
<keyword evidence="7" id="KW-1185">Reference proteome</keyword>
<proteinExistence type="inferred from homology"/>
<dbReference type="Proteomes" id="UP001521209">
    <property type="component" value="Unassembled WGS sequence"/>
</dbReference>